<proteinExistence type="predicted"/>
<keyword evidence="5" id="KW-1185">Reference proteome</keyword>
<dbReference type="SUPFAM" id="SSF53613">
    <property type="entry name" value="Ribokinase-like"/>
    <property type="match status" value="1"/>
</dbReference>
<dbReference type="OrthoDB" id="9792663at2"/>
<dbReference type="Proteomes" id="UP000280346">
    <property type="component" value="Unassembled WGS sequence"/>
</dbReference>
<dbReference type="GO" id="GO:0005829">
    <property type="term" value="C:cytosol"/>
    <property type="evidence" value="ECO:0007669"/>
    <property type="project" value="TreeGrafter"/>
</dbReference>
<dbReference type="InterPro" id="IPR011611">
    <property type="entry name" value="PfkB_dom"/>
</dbReference>
<keyword evidence="1" id="KW-0808">Transferase</keyword>
<evidence type="ECO:0000256" key="1">
    <source>
        <dbReference type="ARBA" id="ARBA00022679"/>
    </source>
</evidence>
<protein>
    <submittedName>
        <fullName evidence="4">Ribokinase</fullName>
    </submittedName>
</protein>
<evidence type="ECO:0000313" key="5">
    <source>
        <dbReference type="Proteomes" id="UP000280346"/>
    </source>
</evidence>
<organism evidence="4 5">
    <name type="scientific">Azospirillum doebereinerae</name>
    <dbReference type="NCBI Taxonomy" id="92933"/>
    <lineage>
        <taxon>Bacteria</taxon>
        <taxon>Pseudomonadati</taxon>
        <taxon>Pseudomonadota</taxon>
        <taxon>Alphaproteobacteria</taxon>
        <taxon>Rhodospirillales</taxon>
        <taxon>Azospirillaceae</taxon>
        <taxon>Azospirillum</taxon>
    </lineage>
</organism>
<dbReference type="Pfam" id="PF00294">
    <property type="entry name" value="PfkB"/>
    <property type="match status" value="1"/>
</dbReference>
<dbReference type="GO" id="GO:0016301">
    <property type="term" value="F:kinase activity"/>
    <property type="evidence" value="ECO:0007669"/>
    <property type="project" value="UniProtKB-KW"/>
</dbReference>
<reference evidence="4 5" key="1">
    <citation type="submission" date="2018-12" db="EMBL/GenBank/DDBJ databases">
        <authorList>
            <person name="Yang Y."/>
        </authorList>
    </citation>
    <scope>NUCLEOTIDE SEQUENCE [LARGE SCALE GENOMIC DNA]</scope>
    <source>
        <strain evidence="4 5">GSF71</strain>
    </source>
</reference>
<dbReference type="PANTHER" id="PTHR10584:SF166">
    <property type="entry name" value="RIBOKINASE"/>
    <property type="match status" value="1"/>
</dbReference>
<dbReference type="RefSeq" id="WP_127000295.1">
    <property type="nucleotide sequence ID" value="NZ_JBNPXW010000009.1"/>
</dbReference>
<keyword evidence="2 4" id="KW-0418">Kinase</keyword>
<dbReference type="PROSITE" id="PS00584">
    <property type="entry name" value="PFKB_KINASES_2"/>
    <property type="match status" value="1"/>
</dbReference>
<evidence type="ECO:0000256" key="2">
    <source>
        <dbReference type="ARBA" id="ARBA00022777"/>
    </source>
</evidence>
<sequence length="298" mass="30479">MPNADTHGILCLGRLYCDLLFTGLAEMPELGRERFAGGFALSAGGGGYITAAHLAARGRPAFLASRLGLDALSCALEAELAASGVDLGHLERSAEAGPQPTVALVQGSERAFVSRRAGTARPATLDAALADRRVRHLHIAEYATLHEIPGLVAQAKARGLSVSLDPSWDDALIRDPGLLAACAGIDLFLPNEEELRAITGRADVQDGLDRLADAFPLTVVKRGGDGAVLAGAGGLRLSMAAETVPVVDTTGAGDAFNAGFLDAWLDGYGHRACLAAAIATGSASVGRTGGAPRPDASP</sequence>
<comment type="caution">
    <text evidence="4">The sequence shown here is derived from an EMBL/GenBank/DDBJ whole genome shotgun (WGS) entry which is preliminary data.</text>
</comment>
<dbReference type="InterPro" id="IPR029056">
    <property type="entry name" value="Ribokinase-like"/>
</dbReference>
<accession>A0A433J6C7</accession>
<name>A0A433J6C7_9PROT</name>
<dbReference type="AlphaFoldDB" id="A0A433J6C7"/>
<dbReference type="EMBL" id="RZIJ01000014">
    <property type="protein sequence ID" value="RUQ68486.1"/>
    <property type="molecule type" value="Genomic_DNA"/>
</dbReference>
<gene>
    <name evidence="4" type="ORF">EJ913_17820</name>
</gene>
<feature type="domain" description="Carbohydrate kinase PfkB" evidence="3">
    <location>
        <begin position="38"/>
        <end position="291"/>
    </location>
</feature>
<dbReference type="InterPro" id="IPR002173">
    <property type="entry name" value="Carboh/pur_kinase_PfkB_CS"/>
</dbReference>
<evidence type="ECO:0000259" key="3">
    <source>
        <dbReference type="Pfam" id="PF00294"/>
    </source>
</evidence>
<evidence type="ECO:0000313" key="4">
    <source>
        <dbReference type="EMBL" id="RUQ68486.1"/>
    </source>
</evidence>
<dbReference type="Gene3D" id="3.40.1190.20">
    <property type="match status" value="1"/>
</dbReference>
<dbReference type="PANTHER" id="PTHR10584">
    <property type="entry name" value="SUGAR KINASE"/>
    <property type="match status" value="1"/>
</dbReference>